<gene>
    <name evidence="4" type="ORF">EWM64_g6645</name>
</gene>
<comment type="cofactor">
    <cofactor evidence="1">
        <name>Zn(2+)</name>
        <dbReference type="ChEBI" id="CHEBI:29105"/>
    </cofactor>
    <text evidence="1">Binds 1 zinc ion per subunit.</text>
</comment>
<accession>A0A4Y9ZTI5</accession>
<evidence type="ECO:0000256" key="1">
    <source>
        <dbReference type="PIRSR" id="PIRSR001480-2"/>
    </source>
</evidence>
<sequence length="477" mass="52019">MSTDKSLYRIKGSVNNYPWGAKGSSSLVAQLAPNSIGPSFKLEEDKPYSELWIGTHPHGPAHLLSEAQSLQELITSNPVHHLGLGVLHKFKYHQLPYLFKVLSVGRALPLQAHPSKPLAHELHRKDPAQFVDSNSKPEIAVAIGANGSVEQFLGLPLLHGGNRGEDATGVAFTGFVGFQPLEQIAYTLDHTPELRNAIDNLELVAKFIRDPQPAGLKEVYSDLLNRGAKDKDDVAAQISAYLKRVASSSQEVDANDEGQRRMHAFGKVARKVDSEYQGDVGVFATVFFLNLVQLRRSEAVFIDADEIHAYLEGGAYELKLFASSSDCMRTLTHYMRVVDIIECMATSDNVLNAAFPPPPPGEKVDELGSFERTLNYTAAPPAHWALPTTPFKGHTTAYRPPLEEFIVLRTSLAGFPESLGRVGPTVGIVLKGAAKFMVGAEQELVDRGGVVFVSAGSEVVVEAQGDWAEIWWATCEA</sequence>
<dbReference type="InterPro" id="IPR016305">
    <property type="entry name" value="Mannose-6-P_Isomerase"/>
</dbReference>
<evidence type="ECO:0000313" key="4">
    <source>
        <dbReference type="EMBL" id="TFY77367.1"/>
    </source>
</evidence>
<dbReference type="Gene3D" id="2.60.120.10">
    <property type="entry name" value="Jelly Rolls"/>
    <property type="match status" value="2"/>
</dbReference>
<dbReference type="PIRSF" id="PIRSF001480">
    <property type="entry name" value="Mannose-6-phosphate_isomerase"/>
    <property type="match status" value="1"/>
</dbReference>
<dbReference type="GO" id="GO:0009298">
    <property type="term" value="P:GDP-mannose biosynthetic process"/>
    <property type="evidence" value="ECO:0007669"/>
    <property type="project" value="UniProtKB-UniPathway"/>
</dbReference>
<dbReference type="AlphaFoldDB" id="A0A4Y9ZTI5"/>
<feature type="domain" description="Phosphomannose isomerase type I catalytic" evidence="2">
    <location>
        <begin position="7"/>
        <end position="144"/>
    </location>
</feature>
<evidence type="ECO:0000259" key="3">
    <source>
        <dbReference type="Pfam" id="PF20512"/>
    </source>
</evidence>
<dbReference type="GO" id="GO:0008270">
    <property type="term" value="F:zinc ion binding"/>
    <property type="evidence" value="ECO:0007669"/>
    <property type="project" value="InterPro"/>
</dbReference>
<comment type="caution">
    <text evidence="4">The sequence shown here is derived from an EMBL/GenBank/DDBJ whole genome shotgun (WGS) entry which is preliminary data.</text>
</comment>
<dbReference type="PRINTS" id="PR00714">
    <property type="entry name" value="MAN6PISMRASE"/>
</dbReference>
<dbReference type="PANTHER" id="PTHR10309:SF4">
    <property type="entry name" value="MANNOSE-6-PHOSPHATE ISOMERASE"/>
    <property type="match status" value="1"/>
</dbReference>
<dbReference type="InterPro" id="IPR011051">
    <property type="entry name" value="RmlC_Cupin_sf"/>
</dbReference>
<keyword evidence="5" id="KW-1185">Reference proteome</keyword>
<dbReference type="UniPathway" id="UPA00126">
    <property type="reaction ID" value="UER00423"/>
</dbReference>
<dbReference type="InterPro" id="IPR046458">
    <property type="entry name" value="PMI_typeI_hel"/>
</dbReference>
<dbReference type="CDD" id="cd07011">
    <property type="entry name" value="cupin_PMI_type_I_N"/>
    <property type="match status" value="1"/>
</dbReference>
<feature type="binding site" evidence="1">
    <location>
        <position position="111"/>
    </location>
    <ligand>
        <name>Zn(2+)</name>
        <dbReference type="ChEBI" id="CHEBI:29105"/>
    </ligand>
</feature>
<dbReference type="Pfam" id="PF20511">
    <property type="entry name" value="PMI_typeI_cat"/>
    <property type="match status" value="1"/>
</dbReference>
<organism evidence="4 5">
    <name type="scientific">Hericium alpestre</name>
    <dbReference type="NCBI Taxonomy" id="135208"/>
    <lineage>
        <taxon>Eukaryota</taxon>
        <taxon>Fungi</taxon>
        <taxon>Dikarya</taxon>
        <taxon>Basidiomycota</taxon>
        <taxon>Agaricomycotina</taxon>
        <taxon>Agaricomycetes</taxon>
        <taxon>Russulales</taxon>
        <taxon>Hericiaceae</taxon>
        <taxon>Hericium</taxon>
    </lineage>
</organism>
<dbReference type="Proteomes" id="UP000298061">
    <property type="component" value="Unassembled WGS sequence"/>
</dbReference>
<reference evidence="4 5" key="1">
    <citation type="submission" date="2019-02" db="EMBL/GenBank/DDBJ databases">
        <title>Genome sequencing of the rare red list fungi Hericium alpestre (H. flagellum).</title>
        <authorList>
            <person name="Buettner E."/>
            <person name="Kellner H."/>
        </authorList>
    </citation>
    <scope>NUCLEOTIDE SEQUENCE [LARGE SCALE GENOMIC DNA]</scope>
    <source>
        <strain evidence="4 5">DSM 108284</strain>
    </source>
</reference>
<proteinExistence type="predicted"/>
<dbReference type="OrthoDB" id="6605218at2759"/>
<dbReference type="InterPro" id="IPR014710">
    <property type="entry name" value="RmlC-like_jellyroll"/>
</dbReference>
<feature type="binding site" evidence="1">
    <location>
        <position position="113"/>
    </location>
    <ligand>
        <name>Zn(2+)</name>
        <dbReference type="ChEBI" id="CHEBI:29105"/>
    </ligand>
</feature>
<dbReference type="InterPro" id="IPR046457">
    <property type="entry name" value="PMI_typeI_cat"/>
</dbReference>
<feature type="domain" description="Phosphomannose isomerase type I helical insertion" evidence="3">
    <location>
        <begin position="212"/>
        <end position="289"/>
    </location>
</feature>
<keyword evidence="1" id="KW-0862">Zinc</keyword>
<dbReference type="GO" id="GO:0004476">
    <property type="term" value="F:mannose-6-phosphate isomerase activity"/>
    <property type="evidence" value="ECO:0007669"/>
    <property type="project" value="InterPro"/>
</dbReference>
<dbReference type="GO" id="GO:0005829">
    <property type="term" value="C:cytosol"/>
    <property type="evidence" value="ECO:0007669"/>
    <property type="project" value="TreeGrafter"/>
</dbReference>
<name>A0A4Y9ZTI5_9AGAM</name>
<evidence type="ECO:0000259" key="2">
    <source>
        <dbReference type="Pfam" id="PF20511"/>
    </source>
</evidence>
<feature type="binding site" evidence="1">
    <location>
        <position position="308"/>
    </location>
    <ligand>
        <name>Zn(2+)</name>
        <dbReference type="ChEBI" id="CHEBI:29105"/>
    </ligand>
</feature>
<dbReference type="SUPFAM" id="SSF51182">
    <property type="entry name" value="RmlC-like cupins"/>
    <property type="match status" value="2"/>
</dbReference>
<dbReference type="EMBL" id="SFCI01000934">
    <property type="protein sequence ID" value="TFY77367.1"/>
    <property type="molecule type" value="Genomic_DNA"/>
</dbReference>
<keyword evidence="1" id="KW-0479">Metal-binding</keyword>
<dbReference type="Pfam" id="PF20512">
    <property type="entry name" value="PMI_typeI_hel"/>
    <property type="match status" value="1"/>
</dbReference>
<dbReference type="Gene3D" id="1.10.441.10">
    <property type="entry name" value="Phosphomannose Isomerase, domain 2"/>
    <property type="match status" value="1"/>
</dbReference>
<dbReference type="STRING" id="135208.A0A4Y9ZTI5"/>
<feature type="binding site" evidence="1">
    <location>
        <position position="138"/>
    </location>
    <ligand>
        <name>Zn(2+)</name>
        <dbReference type="ChEBI" id="CHEBI:29105"/>
    </ligand>
</feature>
<protein>
    <submittedName>
        <fullName evidence="4">Uncharacterized protein</fullName>
    </submittedName>
</protein>
<evidence type="ECO:0000313" key="5">
    <source>
        <dbReference type="Proteomes" id="UP000298061"/>
    </source>
</evidence>
<dbReference type="PANTHER" id="PTHR10309">
    <property type="entry name" value="MANNOSE-6-PHOSPHATE ISOMERASE"/>
    <property type="match status" value="1"/>
</dbReference>